<dbReference type="RefSeq" id="WP_185716770.1">
    <property type="nucleotide sequence ID" value="NZ_BAAAWI010000001.1"/>
</dbReference>
<evidence type="ECO:0000313" key="3">
    <source>
        <dbReference type="Proteomes" id="UP000515728"/>
    </source>
</evidence>
<name>A0A7G7MB47_9PSEU</name>
<keyword evidence="3" id="KW-1185">Reference proteome</keyword>
<protein>
    <submittedName>
        <fullName evidence="2">DUF5615 family PIN-like protein</fullName>
    </submittedName>
</protein>
<dbReference type="Proteomes" id="UP000515728">
    <property type="component" value="Chromosome"/>
</dbReference>
<dbReference type="InterPro" id="IPR041049">
    <property type="entry name" value="DUF5615"/>
</dbReference>
<sequence length="122" mass="12945">MRLLLDNNLSPRLVGLLTPGGWDVVHLRSLGLHAASDPDVMRAALDDSRVLVSADTDFGTLLAASHATGPSVVLVRRVAGRRVDQLAALLLANLPQVDDELRSGSIIVIGDDSLRVRPLPIG</sequence>
<gene>
    <name evidence="2" type="ORF">H6H00_17175</name>
</gene>
<evidence type="ECO:0000259" key="1">
    <source>
        <dbReference type="Pfam" id="PF18480"/>
    </source>
</evidence>
<dbReference type="Pfam" id="PF18480">
    <property type="entry name" value="DUF5615"/>
    <property type="match status" value="1"/>
</dbReference>
<proteinExistence type="predicted"/>
<accession>A0A7G7MB47</accession>
<dbReference type="EMBL" id="CP060131">
    <property type="protein sequence ID" value="QNG50008.1"/>
    <property type="molecule type" value="Genomic_DNA"/>
</dbReference>
<dbReference type="AlphaFoldDB" id="A0A7G7MB47"/>
<evidence type="ECO:0000313" key="2">
    <source>
        <dbReference type="EMBL" id="QNG50008.1"/>
    </source>
</evidence>
<dbReference type="KEGG" id="ppel:H6H00_17175"/>
<reference evidence="2 3" key="1">
    <citation type="submission" date="2020-08" db="EMBL/GenBank/DDBJ databases">
        <authorList>
            <person name="Mo P."/>
        </authorList>
    </citation>
    <scope>NUCLEOTIDE SEQUENCE [LARGE SCALE GENOMIC DNA]</scope>
    <source>
        <strain evidence="2 3">CGMCC 4.1532</strain>
    </source>
</reference>
<feature type="domain" description="DUF5615" evidence="1">
    <location>
        <begin position="1"/>
        <end position="110"/>
    </location>
</feature>
<organism evidence="2 3">
    <name type="scientific">Pseudonocardia petroleophila</name>
    <dbReference type="NCBI Taxonomy" id="37331"/>
    <lineage>
        <taxon>Bacteria</taxon>
        <taxon>Bacillati</taxon>
        <taxon>Actinomycetota</taxon>
        <taxon>Actinomycetes</taxon>
        <taxon>Pseudonocardiales</taxon>
        <taxon>Pseudonocardiaceae</taxon>
        <taxon>Pseudonocardia</taxon>
    </lineage>
</organism>